<dbReference type="EMBL" id="BART01000839">
    <property type="protein sequence ID" value="GAG57343.1"/>
    <property type="molecule type" value="Genomic_DNA"/>
</dbReference>
<proteinExistence type="predicted"/>
<name>X0ZAB4_9ZZZZ</name>
<protein>
    <recommendedName>
        <fullName evidence="2">Transposase zinc-binding domain-containing protein</fullName>
    </recommendedName>
</protein>
<sequence length="335" mass="37746">MFSLTETESSKLTGLSPAESCYTGTVKIVNSRKARISPVPGGDYTLPGHGESYDSCASVKFKIVCEDCGDTKLARNHCDRKDCPECAPTWARKRANKAADKIESACRQMGGRYRPRPVIVSLPPSMYDLPFNEVQQVLRELIKKFSRGTFGGSYVGHPWRFRDSQGEPLQPKHCDLVMGAVEPIYEGFAVYGPHIHAVMFGWIVPTDEIERETGVVFEVGEPLATRDDVFGYIYYSLTHCGVHATHRAIRWFGALSYNNFVKVSESTETVYPVCDYCGGELWAYSVEGDPLQRHCLEITKYHYRFKPRQKTLVPVKRIKKGSKGNLFMYQLVGSK</sequence>
<accession>X0ZAB4</accession>
<dbReference type="AlphaFoldDB" id="X0ZAB4"/>
<comment type="caution">
    <text evidence="1">The sequence shown here is derived from an EMBL/GenBank/DDBJ whole genome shotgun (WGS) entry which is preliminary data.</text>
</comment>
<evidence type="ECO:0000313" key="1">
    <source>
        <dbReference type="EMBL" id="GAG57343.1"/>
    </source>
</evidence>
<reference evidence="1" key="1">
    <citation type="journal article" date="2014" name="Front. Microbiol.">
        <title>High frequency of phylogenetically diverse reductive dehalogenase-homologous genes in deep subseafloor sedimentary metagenomes.</title>
        <authorList>
            <person name="Kawai M."/>
            <person name="Futagami T."/>
            <person name="Toyoda A."/>
            <person name="Takaki Y."/>
            <person name="Nishi S."/>
            <person name="Hori S."/>
            <person name="Arai W."/>
            <person name="Tsubouchi T."/>
            <person name="Morono Y."/>
            <person name="Uchiyama I."/>
            <person name="Ito T."/>
            <person name="Fujiyama A."/>
            <person name="Inagaki F."/>
            <person name="Takami H."/>
        </authorList>
    </citation>
    <scope>NUCLEOTIDE SEQUENCE</scope>
    <source>
        <strain evidence="1">Expedition CK06-06</strain>
    </source>
</reference>
<organism evidence="1">
    <name type="scientific">marine sediment metagenome</name>
    <dbReference type="NCBI Taxonomy" id="412755"/>
    <lineage>
        <taxon>unclassified sequences</taxon>
        <taxon>metagenomes</taxon>
        <taxon>ecological metagenomes</taxon>
    </lineage>
</organism>
<gene>
    <name evidence="1" type="ORF">S01H4_03426</name>
</gene>
<evidence type="ECO:0008006" key="2">
    <source>
        <dbReference type="Google" id="ProtNLM"/>
    </source>
</evidence>